<dbReference type="SUPFAM" id="SSF58104">
    <property type="entry name" value="Methyl-accepting chemotaxis protein (MCP) signaling domain"/>
    <property type="match status" value="1"/>
</dbReference>
<accession>A0A1D9LEY6</accession>
<comment type="similarity">
    <text evidence="3">Belongs to the methyl-accepting chemotaxis (MCP) protein family.</text>
</comment>
<dbReference type="Pfam" id="PF08376">
    <property type="entry name" value="NIT"/>
    <property type="match status" value="1"/>
</dbReference>
<keyword evidence="2" id="KW-0807">Transducer</keyword>
<dbReference type="PROSITE" id="PS50906">
    <property type="entry name" value="NIT"/>
    <property type="match status" value="1"/>
</dbReference>
<dbReference type="AlphaFoldDB" id="A0A1D9LEY6"/>
<dbReference type="InterPro" id="IPR010910">
    <property type="entry name" value="Nitrate/nitrite_sensing_bac"/>
</dbReference>
<comment type="subcellular location">
    <subcellularLocation>
        <location evidence="1">Membrane</location>
    </subcellularLocation>
</comment>
<dbReference type="FunFam" id="1.10.287.950:FF:000001">
    <property type="entry name" value="Methyl-accepting chemotaxis sensory transducer"/>
    <property type="match status" value="1"/>
</dbReference>
<dbReference type="InterPro" id="IPR013587">
    <property type="entry name" value="Nitrate/nitrite_sensing"/>
</dbReference>
<gene>
    <name evidence="4" type="ORF">BKX93_07335</name>
</gene>
<dbReference type="Gene3D" id="1.10.287.950">
    <property type="entry name" value="Methyl-accepting chemotaxis protein"/>
    <property type="match status" value="1"/>
</dbReference>
<evidence type="ECO:0000313" key="4">
    <source>
        <dbReference type="EMBL" id="AOZ49827.1"/>
    </source>
</evidence>
<dbReference type="STRING" id="1108595.BKX93_07335"/>
<dbReference type="SMART" id="SM00283">
    <property type="entry name" value="MA"/>
    <property type="match status" value="1"/>
</dbReference>
<dbReference type="CDD" id="cd06225">
    <property type="entry name" value="HAMP"/>
    <property type="match status" value="1"/>
</dbReference>
<protein>
    <submittedName>
        <fullName evidence="4">Chemotaxis protein</fullName>
    </submittedName>
</protein>
<dbReference type="PANTHER" id="PTHR32089">
    <property type="entry name" value="METHYL-ACCEPTING CHEMOTAXIS PROTEIN MCPB"/>
    <property type="match status" value="1"/>
</dbReference>
<dbReference type="KEGG" id="cvc:BKX93_07335"/>
<dbReference type="GeneID" id="68841022"/>
<name>A0A1D9LEY6_9NEIS</name>
<dbReference type="PROSITE" id="PS50885">
    <property type="entry name" value="HAMP"/>
    <property type="match status" value="1"/>
</dbReference>
<evidence type="ECO:0000313" key="5">
    <source>
        <dbReference type="Proteomes" id="UP000178776"/>
    </source>
</evidence>
<dbReference type="EMBL" id="CP017707">
    <property type="protein sequence ID" value="AOZ49827.1"/>
    <property type="molecule type" value="Genomic_DNA"/>
</dbReference>
<dbReference type="Pfam" id="PF00672">
    <property type="entry name" value="HAMP"/>
    <property type="match status" value="1"/>
</dbReference>
<dbReference type="PROSITE" id="PS50111">
    <property type="entry name" value="CHEMOTAXIS_TRANSDUC_2"/>
    <property type="match status" value="1"/>
</dbReference>
<proteinExistence type="inferred from homology"/>
<dbReference type="RefSeq" id="WP_046155710.1">
    <property type="nucleotide sequence ID" value="NZ_CP017707.1"/>
</dbReference>
<dbReference type="InterPro" id="IPR004089">
    <property type="entry name" value="MCPsignal_dom"/>
</dbReference>
<dbReference type="PANTHER" id="PTHR32089:SF112">
    <property type="entry name" value="LYSOZYME-LIKE PROTEIN-RELATED"/>
    <property type="match status" value="1"/>
</dbReference>
<evidence type="ECO:0000256" key="2">
    <source>
        <dbReference type="ARBA" id="ARBA00023224"/>
    </source>
</evidence>
<evidence type="ECO:0000256" key="3">
    <source>
        <dbReference type="ARBA" id="ARBA00029447"/>
    </source>
</evidence>
<dbReference type="GO" id="GO:0007165">
    <property type="term" value="P:signal transduction"/>
    <property type="evidence" value="ECO:0007669"/>
    <property type="project" value="UniProtKB-KW"/>
</dbReference>
<dbReference type="GO" id="GO:0016020">
    <property type="term" value="C:membrane"/>
    <property type="evidence" value="ECO:0007669"/>
    <property type="project" value="UniProtKB-SubCell"/>
</dbReference>
<sequence length="661" mass="70562">MLSRLSIASKLLLLLLPFSLALVGLAGILSLDRLQTLNELQRSDRLIAIAGDSSQLIHDLQTERGLSNGFLSGQAAALPPPLQAARANGDKSLAGFASASGELGDSRLKETLGALNSQLQGLAQLRADVEKRGIAAPDAFAAYSKDIDGLIGLIARLAQANNDGDLLRSTMALLNLQCEKEFAGRERGYVNGLLQTGVLNQQSHAQAASLIAKQDACASQFKLIADDALRSQKEALDGGDETRAVQALRAKVMSQPLGQPVGVAPAAWFQATTRRIDALKGGQDQLLRQMAQMVAVKVAQARSDLALTLGGSALVILLLGGLGFAIYRGIHMPVQRLEVLMTSMSQDFDLRPRATIRGHDEIARMGQAFDHLVDAFAHTLNEVNRNAHTLVDAANSMLDIAERAAKASETQSQSATEIAAAVEQMSAGIESVTNNTQQSLTLAQQMQRSVHDGRERMGDTTSAMHQTSSVLGDAGNRIESLQRKSEDIRSIITAIREIADQTNLLALNAAIEAARAGEMGRGFAVVADEVRKLAERTGKETLDITALIEDIRGETQTAAHHMQEAQDRMESGLQLVSRTVDDLEQIHAEAGHAANKSQDTATAMAEQTSASNEVATNISVIASLAEDNASLVQEVAKLSDRLNASAGELVRLVDRFKHLAE</sequence>
<evidence type="ECO:0000256" key="1">
    <source>
        <dbReference type="ARBA" id="ARBA00004370"/>
    </source>
</evidence>
<reference evidence="4 5" key="1">
    <citation type="submission" date="2016-10" db="EMBL/GenBank/DDBJ databases">
        <title>Chromobacterium muskegensis sp. nov., an insecticidal bacterium isolated from Sphagnum bogs.</title>
        <authorList>
            <person name="Sparks M.E."/>
            <person name="Blackburn M.B."/>
            <person name="Gundersen-Rindal D.E."/>
            <person name="Mitchell A."/>
            <person name="Farrar R."/>
            <person name="Kuhar D."/>
        </authorList>
    </citation>
    <scope>NUCLEOTIDE SEQUENCE [LARGE SCALE GENOMIC DNA]</scope>
    <source>
        <strain evidence="4 5">21-1</strain>
    </source>
</reference>
<dbReference type="GO" id="GO:0006935">
    <property type="term" value="P:chemotaxis"/>
    <property type="evidence" value="ECO:0007669"/>
    <property type="project" value="UniProtKB-ARBA"/>
</dbReference>
<organism evidence="4 5">
    <name type="scientific">Chromobacterium vaccinii</name>
    <dbReference type="NCBI Taxonomy" id="1108595"/>
    <lineage>
        <taxon>Bacteria</taxon>
        <taxon>Pseudomonadati</taxon>
        <taxon>Pseudomonadota</taxon>
        <taxon>Betaproteobacteria</taxon>
        <taxon>Neisseriales</taxon>
        <taxon>Chromobacteriaceae</taxon>
        <taxon>Chromobacterium</taxon>
    </lineage>
</organism>
<dbReference type="Proteomes" id="UP000178776">
    <property type="component" value="Chromosome"/>
</dbReference>
<dbReference type="CDD" id="cd11386">
    <property type="entry name" value="MCP_signal"/>
    <property type="match status" value="1"/>
</dbReference>
<dbReference type="Pfam" id="PF00015">
    <property type="entry name" value="MCPsignal"/>
    <property type="match status" value="1"/>
</dbReference>
<dbReference type="InterPro" id="IPR003660">
    <property type="entry name" value="HAMP_dom"/>
</dbReference>